<dbReference type="WBParaSite" id="ES5_v2.g18995.t1">
    <property type="protein sequence ID" value="ES5_v2.g18995.t1"/>
    <property type="gene ID" value="ES5_v2.g18995"/>
</dbReference>
<evidence type="ECO:0000313" key="2">
    <source>
        <dbReference type="WBParaSite" id="ES5_v2.g18995.t1"/>
    </source>
</evidence>
<sequence>MPRPPMIPPNMAAAAAAGMDQANQFNRALQAQAQMLAMCQNMPPEELMSHLPRQYMMDPSAAFNPYFFADHKRKNATREITQPLKIWLTDHRKNPYPSKPEKVMLAMVTGMTLTQVSTWFANARRRLKKENKMTWQPRNSGEDSDDDDDIGNDTSSLELSTNDLKPSNEGIGIRGDFNKTEADLDSPKKSNKIWSIADTIDARADSAAMTHGKFVLIRLR</sequence>
<accession>A0AC34FNT5</accession>
<organism evidence="1 2">
    <name type="scientific">Panagrolaimus sp. ES5</name>
    <dbReference type="NCBI Taxonomy" id="591445"/>
    <lineage>
        <taxon>Eukaryota</taxon>
        <taxon>Metazoa</taxon>
        <taxon>Ecdysozoa</taxon>
        <taxon>Nematoda</taxon>
        <taxon>Chromadorea</taxon>
        <taxon>Rhabditida</taxon>
        <taxon>Tylenchina</taxon>
        <taxon>Panagrolaimomorpha</taxon>
        <taxon>Panagrolaimoidea</taxon>
        <taxon>Panagrolaimidae</taxon>
        <taxon>Panagrolaimus</taxon>
    </lineage>
</organism>
<dbReference type="Proteomes" id="UP000887579">
    <property type="component" value="Unplaced"/>
</dbReference>
<name>A0AC34FNT5_9BILA</name>
<evidence type="ECO:0000313" key="1">
    <source>
        <dbReference type="Proteomes" id="UP000887579"/>
    </source>
</evidence>
<protein>
    <submittedName>
        <fullName evidence="2">Homeobox domain-containing protein</fullName>
    </submittedName>
</protein>
<proteinExistence type="predicted"/>
<reference evidence="2" key="1">
    <citation type="submission" date="2022-11" db="UniProtKB">
        <authorList>
            <consortium name="WormBaseParasite"/>
        </authorList>
    </citation>
    <scope>IDENTIFICATION</scope>
</reference>